<feature type="transmembrane region" description="Helical" evidence="1">
    <location>
        <begin position="342"/>
        <end position="358"/>
    </location>
</feature>
<reference evidence="2 3" key="1">
    <citation type="journal article" date="2015" name="Genome Announc.">
        <title>Expanding the biotechnology potential of lactobacilli through comparative genomics of 213 strains and associated genera.</title>
        <authorList>
            <person name="Sun Z."/>
            <person name="Harris H.M."/>
            <person name="McCann A."/>
            <person name="Guo C."/>
            <person name="Argimon S."/>
            <person name="Zhang W."/>
            <person name="Yang X."/>
            <person name="Jeffery I.B."/>
            <person name="Cooney J.C."/>
            <person name="Kagawa T.F."/>
            <person name="Liu W."/>
            <person name="Song Y."/>
            <person name="Salvetti E."/>
            <person name="Wrobel A."/>
            <person name="Rasinkangas P."/>
            <person name="Parkhill J."/>
            <person name="Rea M.C."/>
            <person name="O'Sullivan O."/>
            <person name="Ritari J."/>
            <person name="Douillard F.P."/>
            <person name="Paul Ross R."/>
            <person name="Yang R."/>
            <person name="Briner A.E."/>
            <person name="Felis G.E."/>
            <person name="de Vos W.M."/>
            <person name="Barrangou R."/>
            <person name="Klaenhammer T.R."/>
            <person name="Caufield P.W."/>
            <person name="Cui Y."/>
            <person name="Zhang H."/>
            <person name="O'Toole P.W."/>
        </authorList>
    </citation>
    <scope>NUCLEOTIDE SEQUENCE [LARGE SCALE GENOMIC DNA]</scope>
    <source>
        <strain evidence="2 3">DSM 18527</strain>
    </source>
</reference>
<dbReference type="PANTHER" id="PTHR30569">
    <property type="entry name" value="CYTOSINE TRANSPORTER CODB"/>
    <property type="match status" value="1"/>
</dbReference>
<dbReference type="InterPro" id="IPR012732">
    <property type="entry name" value="Thia_CytX"/>
</dbReference>
<feature type="transmembrane region" description="Helical" evidence="1">
    <location>
        <begin position="82"/>
        <end position="103"/>
    </location>
</feature>
<feature type="transmembrane region" description="Helical" evidence="1">
    <location>
        <begin position="313"/>
        <end position="333"/>
    </location>
</feature>
<comment type="caution">
    <text evidence="2">The sequence shown here is derived from an EMBL/GenBank/DDBJ whole genome shotgun (WGS) entry which is preliminary data.</text>
</comment>
<feature type="transmembrane region" description="Helical" evidence="1">
    <location>
        <begin position="115"/>
        <end position="136"/>
    </location>
</feature>
<evidence type="ECO:0000256" key="1">
    <source>
        <dbReference type="SAM" id="Phobius"/>
    </source>
</evidence>
<dbReference type="eggNOG" id="COG1457">
    <property type="taxonomic scope" value="Bacteria"/>
</dbReference>
<dbReference type="GO" id="GO:0005886">
    <property type="term" value="C:plasma membrane"/>
    <property type="evidence" value="ECO:0007669"/>
    <property type="project" value="TreeGrafter"/>
</dbReference>
<dbReference type="InterPro" id="IPR030191">
    <property type="entry name" value="CodB"/>
</dbReference>
<feature type="transmembrane region" description="Helical" evidence="1">
    <location>
        <begin position="364"/>
        <end position="386"/>
    </location>
</feature>
<feature type="transmembrane region" description="Helical" evidence="1">
    <location>
        <begin position="12"/>
        <end position="32"/>
    </location>
</feature>
<feature type="transmembrane region" description="Helical" evidence="1">
    <location>
        <begin position="211"/>
        <end position="239"/>
    </location>
</feature>
<evidence type="ECO:0000313" key="3">
    <source>
        <dbReference type="Proteomes" id="UP000051236"/>
    </source>
</evidence>
<dbReference type="EMBL" id="AZGA01000088">
    <property type="protein sequence ID" value="KRM30682.1"/>
    <property type="molecule type" value="Genomic_DNA"/>
</dbReference>
<keyword evidence="1" id="KW-0472">Membrane</keyword>
<accession>A0A0R1XKE1</accession>
<gene>
    <name evidence="2" type="ORF">FC83_GL001818</name>
</gene>
<feature type="transmembrane region" description="Helical" evidence="1">
    <location>
        <begin position="289"/>
        <end position="307"/>
    </location>
</feature>
<feature type="transmembrane region" description="Helical" evidence="1">
    <location>
        <begin position="251"/>
        <end position="269"/>
    </location>
</feature>
<name>A0A0R1XKE1_9LACO</name>
<proteinExistence type="predicted"/>
<feature type="transmembrane region" description="Helical" evidence="1">
    <location>
        <begin position="38"/>
        <end position="61"/>
    </location>
</feature>
<dbReference type="PATRIC" id="fig|1423734.3.peg.1837"/>
<dbReference type="GO" id="GO:0015209">
    <property type="term" value="F:cytosine transmembrane transporter activity"/>
    <property type="evidence" value="ECO:0007669"/>
    <property type="project" value="InterPro"/>
</dbReference>
<keyword evidence="1" id="KW-1133">Transmembrane helix</keyword>
<dbReference type="STRING" id="1423734.FC83_GL001818"/>
<protein>
    <submittedName>
        <fullName evidence="2">Purine-cytosine transport protein</fullName>
    </submittedName>
</protein>
<sequence length="394" mass="43241">MTKPKYWNQSLLWIGAAISIAEIITGTLLAPLGLQKGLLAIFLGHFIGCFVFLLPASYIATAQKKTAIETTDDSFGKLGVNLFSLINGLQLIGWTAVMIIYAAQAMTGVSKRWFSFSNFPLMAILVAAFIIIWLLLNNTWFFKLNNAMVIILFIGVLIMIAVMFTGSAHSNAAITGGMSFGAAVELNVTMALSWLPLIGDYSKTSGKPFKWALVSAGSYCFGSLLMFSIGLTTVIITGYQDFTAWLAQSNLGVLALIIIIFSTVTTTYLDAYSAAVSFNNVFKGKHNNYLGVAVTVGGLVLALVLSMNVYINFLYFIGSVFAPLYAIVFANYWRKSQVIPKYVNFALWILGIFGYYQLQRFDFFGGTTLLIGLILVVFVLALQVPFGARRKQRE</sequence>
<feature type="transmembrane region" description="Helical" evidence="1">
    <location>
        <begin position="148"/>
        <end position="168"/>
    </location>
</feature>
<organism evidence="2 3">
    <name type="scientific">Agrilactobacillus composti DSM 18527 = JCM 14202</name>
    <dbReference type="NCBI Taxonomy" id="1423734"/>
    <lineage>
        <taxon>Bacteria</taxon>
        <taxon>Bacillati</taxon>
        <taxon>Bacillota</taxon>
        <taxon>Bacilli</taxon>
        <taxon>Lactobacillales</taxon>
        <taxon>Lactobacillaceae</taxon>
        <taxon>Agrilactobacillus</taxon>
    </lineage>
</organism>
<keyword evidence="3" id="KW-1185">Reference proteome</keyword>
<dbReference type="PANTHER" id="PTHR30569:SF0">
    <property type="entry name" value="CYTOSINE PERMEASE"/>
    <property type="match status" value="1"/>
</dbReference>
<dbReference type="NCBIfam" id="TIGR02358">
    <property type="entry name" value="thia_cytX"/>
    <property type="match status" value="1"/>
</dbReference>
<dbReference type="RefSeq" id="WP_057003056.1">
    <property type="nucleotide sequence ID" value="NZ_AZGA01000088.1"/>
</dbReference>
<feature type="transmembrane region" description="Helical" evidence="1">
    <location>
        <begin position="180"/>
        <end position="199"/>
    </location>
</feature>
<dbReference type="AlphaFoldDB" id="A0A0R1XKE1"/>
<keyword evidence="1" id="KW-0812">Transmembrane</keyword>
<evidence type="ECO:0000313" key="2">
    <source>
        <dbReference type="EMBL" id="KRM30682.1"/>
    </source>
</evidence>
<dbReference type="Proteomes" id="UP000051236">
    <property type="component" value="Unassembled WGS sequence"/>
</dbReference>
<dbReference type="Gene3D" id="1.10.4160.10">
    <property type="entry name" value="Hydantoin permease"/>
    <property type="match status" value="1"/>
</dbReference>